<accession>A0ACB8AQB1</accession>
<comment type="caution">
    <text evidence="1">The sequence shown here is derived from an EMBL/GenBank/DDBJ whole genome shotgun (WGS) entry which is preliminary data.</text>
</comment>
<sequence>MSPSPHPGSGAPHATSTAPLSEKADTEHNEQAGSSVDSFRPIVTPHAREKYNPKDENAAEIDHIEDVTPLPEWWMSKFLPGYSPKRMLKFKNPRSYYWAINLLAGLAILFYGYDQGVMSQVNLNENYLKLMGIYPTTGNPRNLAALGGIVSVYYGGSLIGALVGGEIADRSGRITAIILGVMTSIVGAIFQTSAMNITWMCCARVVTGLGVGAIDAVIPVWSSEVSSHQARGSFLAIEFFLNIGGLALAYWIEIFTSFSSNQVMAWRTPIALQIVFLITILILIPFFPESPRYLAKVGRVDEARTVLAATRSGDVEGELHAIVRSVMHDRQNAKDNRYISMIFAKTKTQRELRWRVVLSVWLQIMQELVGIGVITVYAIDLIQGAGFSQSESKLLAGFNDISYMFCVLFAVFTLDRFGRRSTMVWGAVGMAIFLLAGGILDKYAQAAGPNQRAFGGAVVAMTFLYTGTFGATWLVTPWLYPTELFPTYVRAKGGAWSVVGWSIGNGIITMITPFLFQAIGYGVLLLLFGLNIFVIPFIIFMYPETSGRPLEQIDDFFSNSTSWNVFTASRQIRDQGFADHRWTRKYQGGFEHEFVQPETQDEEKDINRKEGFARRMKRNASNAGLL</sequence>
<reference evidence="1" key="1">
    <citation type="journal article" date="2021" name="New Phytol.">
        <title>Evolutionary innovations through gain and loss of genes in the ectomycorrhizal Boletales.</title>
        <authorList>
            <person name="Wu G."/>
            <person name="Miyauchi S."/>
            <person name="Morin E."/>
            <person name="Kuo A."/>
            <person name="Drula E."/>
            <person name="Varga T."/>
            <person name="Kohler A."/>
            <person name="Feng B."/>
            <person name="Cao Y."/>
            <person name="Lipzen A."/>
            <person name="Daum C."/>
            <person name="Hundley H."/>
            <person name="Pangilinan J."/>
            <person name="Johnson J."/>
            <person name="Barry K."/>
            <person name="LaButti K."/>
            <person name="Ng V."/>
            <person name="Ahrendt S."/>
            <person name="Min B."/>
            <person name="Choi I.G."/>
            <person name="Park H."/>
            <person name="Plett J.M."/>
            <person name="Magnuson J."/>
            <person name="Spatafora J.W."/>
            <person name="Nagy L.G."/>
            <person name="Henrissat B."/>
            <person name="Grigoriev I.V."/>
            <person name="Yang Z.L."/>
            <person name="Xu J."/>
            <person name="Martin F.M."/>
        </authorList>
    </citation>
    <scope>NUCLEOTIDE SEQUENCE</scope>
    <source>
        <strain evidence="1">ATCC 28755</strain>
    </source>
</reference>
<proteinExistence type="predicted"/>
<evidence type="ECO:0000313" key="1">
    <source>
        <dbReference type="EMBL" id="KAH7915173.1"/>
    </source>
</evidence>
<organism evidence="1 2">
    <name type="scientific">Hygrophoropsis aurantiaca</name>
    <dbReference type="NCBI Taxonomy" id="72124"/>
    <lineage>
        <taxon>Eukaryota</taxon>
        <taxon>Fungi</taxon>
        <taxon>Dikarya</taxon>
        <taxon>Basidiomycota</taxon>
        <taxon>Agaricomycotina</taxon>
        <taxon>Agaricomycetes</taxon>
        <taxon>Agaricomycetidae</taxon>
        <taxon>Boletales</taxon>
        <taxon>Coniophorineae</taxon>
        <taxon>Hygrophoropsidaceae</taxon>
        <taxon>Hygrophoropsis</taxon>
    </lineage>
</organism>
<name>A0ACB8AQB1_9AGAM</name>
<dbReference type="EMBL" id="MU267603">
    <property type="protein sequence ID" value="KAH7915173.1"/>
    <property type="molecule type" value="Genomic_DNA"/>
</dbReference>
<keyword evidence="2" id="KW-1185">Reference proteome</keyword>
<evidence type="ECO:0000313" key="2">
    <source>
        <dbReference type="Proteomes" id="UP000790377"/>
    </source>
</evidence>
<dbReference type="Proteomes" id="UP000790377">
    <property type="component" value="Unassembled WGS sequence"/>
</dbReference>
<protein>
    <submittedName>
        <fullName evidence="1">Uncharacterized protein</fullName>
    </submittedName>
</protein>
<gene>
    <name evidence="1" type="ORF">BJ138DRAFT_1195286</name>
</gene>